<dbReference type="EMBL" id="SJPJ01000001">
    <property type="protein sequence ID" value="TWT80505.1"/>
    <property type="molecule type" value="Genomic_DNA"/>
</dbReference>
<dbReference type="Pfam" id="PF05635">
    <property type="entry name" value="23S_rRNA_IVP"/>
    <property type="match status" value="1"/>
</dbReference>
<protein>
    <recommendedName>
        <fullName evidence="3">Four helix bundle protein</fullName>
    </recommendedName>
</protein>
<dbReference type="AlphaFoldDB" id="A0A5C5YZK1"/>
<dbReference type="PANTHER" id="PTHR38471:SF2">
    <property type="entry name" value="FOUR HELIX BUNDLE PROTEIN"/>
    <property type="match status" value="1"/>
</dbReference>
<dbReference type="RefSeq" id="WP_146395579.1">
    <property type="nucleotide sequence ID" value="NZ_SJPJ01000001.1"/>
</dbReference>
<dbReference type="PANTHER" id="PTHR38471">
    <property type="entry name" value="FOUR HELIX BUNDLE PROTEIN"/>
    <property type="match status" value="1"/>
</dbReference>
<dbReference type="OrthoDB" id="276165at2"/>
<dbReference type="InterPro" id="IPR036583">
    <property type="entry name" value="23S_rRNA_IVS_sf"/>
</dbReference>
<dbReference type="Gene3D" id="1.20.1440.60">
    <property type="entry name" value="23S rRNA-intervening sequence"/>
    <property type="match status" value="1"/>
</dbReference>
<evidence type="ECO:0008006" key="3">
    <source>
        <dbReference type="Google" id="ProtNLM"/>
    </source>
</evidence>
<accession>A0A5C5YZK1</accession>
<dbReference type="Proteomes" id="UP000315010">
    <property type="component" value="Unassembled WGS sequence"/>
</dbReference>
<reference evidence="1 2" key="1">
    <citation type="submission" date="2019-02" db="EMBL/GenBank/DDBJ databases">
        <title>Deep-cultivation of Planctomycetes and their phenomic and genomic characterization uncovers novel biology.</title>
        <authorList>
            <person name="Wiegand S."/>
            <person name="Jogler M."/>
            <person name="Boedeker C."/>
            <person name="Pinto D."/>
            <person name="Vollmers J."/>
            <person name="Rivas-Marin E."/>
            <person name="Kohn T."/>
            <person name="Peeters S.H."/>
            <person name="Heuer A."/>
            <person name="Rast P."/>
            <person name="Oberbeckmann S."/>
            <person name="Bunk B."/>
            <person name="Jeske O."/>
            <person name="Meyerdierks A."/>
            <person name="Storesund J.E."/>
            <person name="Kallscheuer N."/>
            <person name="Luecker S."/>
            <person name="Lage O.M."/>
            <person name="Pohl T."/>
            <person name="Merkel B.J."/>
            <person name="Hornburger P."/>
            <person name="Mueller R.-W."/>
            <person name="Bruemmer F."/>
            <person name="Labrenz M."/>
            <person name="Spormann A.M."/>
            <person name="Op Den Camp H."/>
            <person name="Overmann J."/>
            <person name="Amann R."/>
            <person name="Jetten M.S.M."/>
            <person name="Mascher T."/>
            <person name="Medema M.H."/>
            <person name="Devos D.P."/>
            <person name="Kaster A.-K."/>
            <person name="Ovreas L."/>
            <person name="Rohde M."/>
            <person name="Galperin M.Y."/>
            <person name="Jogler C."/>
        </authorList>
    </citation>
    <scope>NUCLEOTIDE SEQUENCE [LARGE SCALE GENOMIC DNA]</scope>
    <source>
        <strain evidence="1 2">CA13</strain>
    </source>
</reference>
<dbReference type="SUPFAM" id="SSF158446">
    <property type="entry name" value="IVS-encoded protein-like"/>
    <property type="match status" value="1"/>
</dbReference>
<dbReference type="CDD" id="cd16377">
    <property type="entry name" value="23S_rRNA_IVP_like"/>
    <property type="match status" value="1"/>
</dbReference>
<comment type="caution">
    <text evidence="1">The sequence shown here is derived from an EMBL/GenBank/DDBJ whole genome shotgun (WGS) entry which is preliminary data.</text>
</comment>
<keyword evidence="2" id="KW-1185">Reference proteome</keyword>
<evidence type="ECO:0000313" key="1">
    <source>
        <dbReference type="EMBL" id="TWT80505.1"/>
    </source>
</evidence>
<name>A0A5C5YZK1_9BACT</name>
<gene>
    <name evidence="1" type="ORF">CA13_19250</name>
</gene>
<proteinExistence type="predicted"/>
<organism evidence="1 2">
    <name type="scientific">Novipirellula herctigrandis</name>
    <dbReference type="NCBI Taxonomy" id="2527986"/>
    <lineage>
        <taxon>Bacteria</taxon>
        <taxon>Pseudomonadati</taxon>
        <taxon>Planctomycetota</taxon>
        <taxon>Planctomycetia</taxon>
        <taxon>Pirellulales</taxon>
        <taxon>Pirellulaceae</taxon>
        <taxon>Novipirellula</taxon>
    </lineage>
</organism>
<evidence type="ECO:0000313" key="2">
    <source>
        <dbReference type="Proteomes" id="UP000315010"/>
    </source>
</evidence>
<dbReference type="InterPro" id="IPR012657">
    <property type="entry name" value="23S_rRNA-intervening_sequence"/>
</dbReference>
<sequence>MRDHRKLRAFELADQLVMSVYSATRTFPKDEMFGLTSQLRRASVSVASNIVEGCARNSQADFVRFLDMAFGSIREVEYQLTIARRFEYTSGETAERLASQADETARVLAGLIRSLRSSS</sequence>
<dbReference type="NCBIfam" id="TIGR02436">
    <property type="entry name" value="four helix bundle protein"/>
    <property type="match status" value="1"/>
</dbReference>